<organism evidence="1 2">
    <name type="scientific">Vibrio pomeroyi</name>
    <dbReference type="NCBI Taxonomy" id="198832"/>
    <lineage>
        <taxon>Bacteria</taxon>
        <taxon>Pseudomonadati</taxon>
        <taxon>Pseudomonadota</taxon>
        <taxon>Gammaproteobacteria</taxon>
        <taxon>Vibrionales</taxon>
        <taxon>Vibrionaceae</taxon>
        <taxon>Vibrio</taxon>
    </lineage>
</organism>
<proteinExistence type="predicted"/>
<protein>
    <submittedName>
        <fullName evidence="1">Uncharacterized protein</fullName>
    </submittedName>
</protein>
<dbReference type="EMBL" id="JBFSSG010000001">
    <property type="protein sequence ID" value="MEZ8719535.1"/>
    <property type="molecule type" value="Genomic_DNA"/>
</dbReference>
<evidence type="ECO:0000313" key="2">
    <source>
        <dbReference type="Proteomes" id="UP001570071"/>
    </source>
</evidence>
<reference evidence="1 2" key="1">
    <citation type="journal article" date="2024" name="ISME J.">
        <title>Tailless and filamentous prophages are predominant in marine Vibrio.</title>
        <authorList>
            <person name="Steensen K."/>
            <person name="Seneca J."/>
            <person name="Bartlau N."/>
            <person name="Yu X.A."/>
            <person name="Hussain F.A."/>
            <person name="Polz M.F."/>
        </authorList>
    </citation>
    <scope>NUCLEOTIDE SEQUENCE [LARGE SCALE GENOMIC DNA]</scope>
    <source>
        <strain evidence="1 2">10N.239.312.F12</strain>
    </source>
</reference>
<accession>A0ABV4MR19</accession>
<dbReference type="Proteomes" id="UP001570071">
    <property type="component" value="Unassembled WGS sequence"/>
</dbReference>
<gene>
    <name evidence="1" type="ORF">AB6D66_00555</name>
</gene>
<dbReference type="RefSeq" id="WP_269337300.1">
    <property type="nucleotide sequence ID" value="NZ_JBFSSG010000001.1"/>
</dbReference>
<keyword evidence="2" id="KW-1185">Reference proteome</keyword>
<name>A0ABV4MR19_9VIBR</name>
<evidence type="ECO:0000313" key="1">
    <source>
        <dbReference type="EMBL" id="MEZ8719535.1"/>
    </source>
</evidence>
<comment type="caution">
    <text evidence="1">The sequence shown here is derived from an EMBL/GenBank/DDBJ whole genome shotgun (WGS) entry which is preliminary data.</text>
</comment>
<sequence length="225" mass="24659">MSVHYGELSPEKPILDVGEKQQDIEANDQVLNQLEQIQDDTKMVSFKKKLREHKIVLIAGAVLLGGAAFNADKVEDIWRWIKLQAAETIASGPTLSSDPIGVFSRSFIGYSESMEGIDQNSLIPLNFNSITRFKEDAVRFKSEFKVQESARLLAGCDLVVEGILDGADGGVSDGNYLAVVACKGRRSKMLEGFKLVAFPPLVNTLLAPPNYYLLDNRDGVPADAK</sequence>